<feature type="compositionally biased region" description="Basic and acidic residues" evidence="1">
    <location>
        <begin position="454"/>
        <end position="466"/>
    </location>
</feature>
<evidence type="ECO:0000313" key="3">
    <source>
        <dbReference type="EMBL" id="KAK6169872.1"/>
    </source>
</evidence>
<feature type="compositionally biased region" description="Polar residues" evidence="1">
    <location>
        <begin position="146"/>
        <end position="176"/>
    </location>
</feature>
<gene>
    <name evidence="3" type="ORF">SNE40_020846</name>
</gene>
<dbReference type="InterPro" id="IPR036423">
    <property type="entry name" value="SOD-like_Cu/Zn_dom_sf"/>
</dbReference>
<evidence type="ECO:0000259" key="2">
    <source>
        <dbReference type="Pfam" id="PF00080"/>
    </source>
</evidence>
<dbReference type="EMBL" id="JAZGQO010000015">
    <property type="protein sequence ID" value="KAK6169872.1"/>
    <property type="molecule type" value="Genomic_DNA"/>
</dbReference>
<dbReference type="PRINTS" id="PR00068">
    <property type="entry name" value="CUZNDISMTASE"/>
</dbReference>
<feature type="compositionally biased region" description="Basic and acidic residues" evidence="1">
    <location>
        <begin position="697"/>
        <end position="715"/>
    </location>
</feature>
<dbReference type="Pfam" id="PF00080">
    <property type="entry name" value="Sod_Cu"/>
    <property type="match status" value="1"/>
</dbReference>
<organism evidence="3 4">
    <name type="scientific">Patella caerulea</name>
    <name type="common">Rayed Mediterranean limpet</name>
    <dbReference type="NCBI Taxonomy" id="87958"/>
    <lineage>
        <taxon>Eukaryota</taxon>
        <taxon>Metazoa</taxon>
        <taxon>Spiralia</taxon>
        <taxon>Lophotrochozoa</taxon>
        <taxon>Mollusca</taxon>
        <taxon>Gastropoda</taxon>
        <taxon>Patellogastropoda</taxon>
        <taxon>Patelloidea</taxon>
        <taxon>Patellidae</taxon>
        <taxon>Patella</taxon>
    </lineage>
</organism>
<feature type="compositionally biased region" description="Low complexity" evidence="1">
    <location>
        <begin position="600"/>
        <end position="636"/>
    </location>
</feature>
<dbReference type="InterPro" id="IPR001424">
    <property type="entry name" value="SOD_Cu_Zn_dom"/>
</dbReference>
<evidence type="ECO:0000313" key="4">
    <source>
        <dbReference type="Proteomes" id="UP001347796"/>
    </source>
</evidence>
<dbReference type="Gene3D" id="2.60.40.200">
    <property type="entry name" value="Superoxide dismutase, copper/zinc binding domain"/>
    <property type="match status" value="1"/>
</dbReference>
<evidence type="ECO:0000256" key="1">
    <source>
        <dbReference type="SAM" id="MobiDB-lite"/>
    </source>
</evidence>
<dbReference type="Proteomes" id="UP001347796">
    <property type="component" value="Unassembled WGS sequence"/>
</dbReference>
<feature type="compositionally biased region" description="Polar residues" evidence="1">
    <location>
        <begin position="403"/>
        <end position="420"/>
    </location>
</feature>
<accession>A0AAN8P3T3</accession>
<protein>
    <recommendedName>
        <fullName evidence="2">Superoxide dismutase copper/zinc binding domain-containing protein</fullName>
    </recommendedName>
</protein>
<feature type="compositionally biased region" description="Low complexity" evidence="1">
    <location>
        <begin position="523"/>
        <end position="536"/>
    </location>
</feature>
<feature type="domain" description="Superoxide dismutase copper/zinc binding" evidence="2">
    <location>
        <begin position="13"/>
        <end position="124"/>
    </location>
</feature>
<feature type="compositionally biased region" description="Low complexity" evidence="1">
    <location>
        <begin position="430"/>
        <end position="442"/>
    </location>
</feature>
<name>A0AAN8P3T3_PATCE</name>
<dbReference type="GO" id="GO:0046872">
    <property type="term" value="F:metal ion binding"/>
    <property type="evidence" value="ECO:0007669"/>
    <property type="project" value="InterPro"/>
</dbReference>
<feature type="compositionally biased region" description="Low complexity" evidence="1">
    <location>
        <begin position="372"/>
        <end position="402"/>
    </location>
</feature>
<feature type="compositionally biased region" description="Polar residues" evidence="1">
    <location>
        <begin position="444"/>
        <end position="453"/>
    </location>
</feature>
<sequence length="811" mass="85355">MFQTFGCFPTGSMEVLINLKGFDTNDGIRDHGIQVKTYGDTTHGCANTGYTYSADDGHGVQMLGDLGTVDEDVDGTMYTMIKNKKPKLAGQLSIIGRAVVVYNGAFNPHSQNPINAPILGCCVIGLSDGTRWTNPRNTDVIQAASNSGTRSGIHATNQASPSQSSTFHSMPHSSGFHQPASAHQPVTGFHGQQPHSQFNTQHHTPDHSFSGYSQDPHQQPHSQFNTEHSAPAHSFSGYNQAPHQDFGSDFGHSSLFGGGSIGQHQPVFSFGGNSQGQAHSRFNKGGSLGPHIPDFDKAQRTPIYKREEGDIRSPLFGESHKPLFSSSHNSFFPSFDHDTSFDQEKEDVLTSKDKEPEQVPNDAEYAPPDTYSPSSDGGHSSNSNGRYSDGSSNQDNSNGTGQYSDEGSSGQYSDEGSTQGKYAADGSTEGNSGSSGQYSDDGSTQKNTDSNGHNADESSTRGDSDHSGQYADDGSAEGNSGSSGLYSGTQENTGSTGQYADESSAQGNSDSSGQYADDGSAHGNSDSSGQYSDGGSTQEKSGSAGQYADESSDQGNSGSNGQYSDDNDKNGQYASNDNEESVDNDRSAAYVDGSHGNAHGDSTSGSLNDDSSSGSSSYSSSSSSSSGGDLSGVSSGDKADLQNEEPSRDDKGIAKENQETQANEGSQGGYIADIDDHGTHEVPGTESASLTTQTDGNENRRTERDPQNTENDHANVIEYPAGDANTSPSEETIRAPEPIISNPAQGNPSGSVVMAVPPPPHLYRSATEHDYPHPPEIQVPHHGGHYESPPLPPPPPSAPHAMKPETTEQTP</sequence>
<feature type="compositionally biased region" description="Polar residues" evidence="1">
    <location>
        <begin position="686"/>
        <end position="696"/>
    </location>
</feature>
<feature type="region of interest" description="Disordered" evidence="1">
    <location>
        <begin position="146"/>
        <end position="236"/>
    </location>
</feature>
<comment type="caution">
    <text evidence="3">The sequence shown here is derived from an EMBL/GenBank/DDBJ whole genome shotgun (WGS) entry which is preliminary data.</text>
</comment>
<feature type="compositionally biased region" description="Basic and acidic residues" evidence="1">
    <location>
        <begin position="802"/>
        <end position="811"/>
    </location>
</feature>
<feature type="compositionally biased region" description="Basic and acidic residues" evidence="1">
    <location>
        <begin position="637"/>
        <end position="658"/>
    </location>
</feature>
<feature type="compositionally biased region" description="Polar residues" evidence="1">
    <location>
        <begin position="210"/>
        <end position="228"/>
    </location>
</feature>
<dbReference type="SUPFAM" id="SSF49329">
    <property type="entry name" value="Cu,Zn superoxide dismutase-like"/>
    <property type="match status" value="1"/>
</dbReference>
<proteinExistence type="predicted"/>
<feature type="compositionally biased region" description="Low complexity" evidence="1">
    <location>
        <begin position="553"/>
        <end position="564"/>
    </location>
</feature>
<feature type="compositionally biased region" description="Basic and acidic residues" evidence="1">
    <location>
        <begin position="335"/>
        <end position="357"/>
    </location>
</feature>
<feature type="compositionally biased region" description="Polar residues" evidence="1">
    <location>
        <begin position="477"/>
        <end position="514"/>
    </location>
</feature>
<feature type="compositionally biased region" description="Polar residues" evidence="1">
    <location>
        <begin position="193"/>
        <end position="202"/>
    </location>
</feature>
<feature type="region of interest" description="Disordered" evidence="1">
    <location>
        <begin position="335"/>
        <end position="811"/>
    </location>
</feature>
<feature type="compositionally biased region" description="Pro residues" evidence="1">
    <location>
        <begin position="789"/>
        <end position="798"/>
    </location>
</feature>
<dbReference type="AlphaFoldDB" id="A0AAN8P3T3"/>
<dbReference type="GO" id="GO:0006801">
    <property type="term" value="P:superoxide metabolic process"/>
    <property type="evidence" value="ECO:0007669"/>
    <property type="project" value="InterPro"/>
</dbReference>
<reference evidence="3 4" key="1">
    <citation type="submission" date="2024-01" db="EMBL/GenBank/DDBJ databases">
        <title>The genome of the rayed Mediterranean limpet Patella caerulea (Linnaeus, 1758).</title>
        <authorList>
            <person name="Anh-Thu Weber A."/>
            <person name="Halstead-Nussloch G."/>
        </authorList>
    </citation>
    <scope>NUCLEOTIDE SEQUENCE [LARGE SCALE GENOMIC DNA]</scope>
    <source>
        <strain evidence="3">AATW-2023a</strain>
        <tissue evidence="3">Whole specimen</tissue>
    </source>
</reference>
<keyword evidence="4" id="KW-1185">Reference proteome</keyword>